<sequence length="134" mass="15882">MMQTKDKIDQEMLWEPRGGHANLWFDNWTQLGSYKCNTDGSIKYNIQWNSKVFYVRDSHGKLVFAKAEKIDLCDALEVENILDGMWEIPWDMSINIRCIHEILKEREVVIVYTFRKVHNLADFLTNFVYDFAAL</sequence>
<dbReference type="EMBL" id="JACXVP010000001">
    <property type="protein sequence ID" value="KAG5630358.1"/>
    <property type="molecule type" value="Genomic_DNA"/>
</dbReference>
<evidence type="ECO:0000313" key="1">
    <source>
        <dbReference type="EMBL" id="KAG5630358.1"/>
    </source>
</evidence>
<dbReference type="AlphaFoldDB" id="A0A9J6B0V2"/>
<comment type="caution">
    <text evidence="1">The sequence shown here is derived from an EMBL/GenBank/DDBJ whole genome shotgun (WGS) entry which is preliminary data.</text>
</comment>
<gene>
    <name evidence="1" type="ORF">H5410_002075</name>
</gene>
<dbReference type="Proteomes" id="UP000824120">
    <property type="component" value="Chromosome 1"/>
</dbReference>
<accession>A0A9J6B0V2</accession>
<keyword evidence="2" id="KW-1185">Reference proteome</keyword>
<evidence type="ECO:0000313" key="2">
    <source>
        <dbReference type="Proteomes" id="UP000824120"/>
    </source>
</evidence>
<organism evidence="1 2">
    <name type="scientific">Solanum commersonii</name>
    <name type="common">Commerson's wild potato</name>
    <name type="synonym">Commerson's nightshade</name>
    <dbReference type="NCBI Taxonomy" id="4109"/>
    <lineage>
        <taxon>Eukaryota</taxon>
        <taxon>Viridiplantae</taxon>
        <taxon>Streptophyta</taxon>
        <taxon>Embryophyta</taxon>
        <taxon>Tracheophyta</taxon>
        <taxon>Spermatophyta</taxon>
        <taxon>Magnoliopsida</taxon>
        <taxon>eudicotyledons</taxon>
        <taxon>Gunneridae</taxon>
        <taxon>Pentapetalae</taxon>
        <taxon>asterids</taxon>
        <taxon>lamiids</taxon>
        <taxon>Solanales</taxon>
        <taxon>Solanaceae</taxon>
        <taxon>Solanoideae</taxon>
        <taxon>Solaneae</taxon>
        <taxon>Solanum</taxon>
    </lineage>
</organism>
<dbReference type="OrthoDB" id="1938131at2759"/>
<protein>
    <submittedName>
        <fullName evidence="1">Uncharacterized protein</fullName>
    </submittedName>
</protein>
<name>A0A9J6B0V2_SOLCO</name>
<proteinExistence type="predicted"/>
<reference evidence="1 2" key="1">
    <citation type="submission" date="2020-09" db="EMBL/GenBank/DDBJ databases">
        <title>De no assembly of potato wild relative species, Solanum commersonii.</title>
        <authorList>
            <person name="Cho K."/>
        </authorList>
    </citation>
    <scope>NUCLEOTIDE SEQUENCE [LARGE SCALE GENOMIC DNA]</scope>
    <source>
        <strain evidence="1">LZ3.2</strain>
        <tissue evidence="1">Leaf</tissue>
    </source>
</reference>